<feature type="domain" description="Cathepsin propeptide inhibitor" evidence="4">
    <location>
        <begin position="22"/>
        <end position="77"/>
    </location>
</feature>
<dbReference type="SUPFAM" id="SSF54001">
    <property type="entry name" value="Cysteine proteinases"/>
    <property type="match status" value="1"/>
</dbReference>
<gene>
    <name evidence="5" type="ORF">M9Y10_032466</name>
</gene>
<evidence type="ECO:0000313" key="6">
    <source>
        <dbReference type="Proteomes" id="UP001470230"/>
    </source>
</evidence>
<dbReference type="InterPro" id="IPR038765">
    <property type="entry name" value="Papain-like_cys_pep_sf"/>
</dbReference>
<protein>
    <recommendedName>
        <fullName evidence="7">Clan CA, family C1, cathepsin L-like cysteine peptidase</fullName>
    </recommendedName>
</protein>
<reference evidence="5 6" key="1">
    <citation type="submission" date="2024-04" db="EMBL/GenBank/DDBJ databases">
        <title>Tritrichomonas musculus Genome.</title>
        <authorList>
            <person name="Alves-Ferreira E."/>
            <person name="Grigg M."/>
            <person name="Lorenzi H."/>
            <person name="Galac M."/>
        </authorList>
    </citation>
    <scope>NUCLEOTIDE SEQUENCE [LARGE SCALE GENOMIC DNA]</scope>
    <source>
        <strain evidence="5 6">EAF2021</strain>
    </source>
</reference>
<name>A0ABR2GYH2_9EUKA</name>
<feature type="domain" description="Peptidase C1A papain C-terminal" evidence="3">
    <location>
        <begin position="100"/>
        <end position="314"/>
    </location>
</feature>
<evidence type="ECO:0000259" key="4">
    <source>
        <dbReference type="SMART" id="SM00848"/>
    </source>
</evidence>
<evidence type="ECO:0000313" key="5">
    <source>
        <dbReference type="EMBL" id="KAK8839002.1"/>
    </source>
</evidence>
<accession>A0ABR2GYH2</accession>
<comment type="similarity">
    <text evidence="1">Belongs to the peptidase C1 family.</text>
</comment>
<dbReference type="InterPro" id="IPR000169">
    <property type="entry name" value="Pept_cys_AS"/>
</dbReference>
<keyword evidence="6" id="KW-1185">Reference proteome</keyword>
<dbReference type="PROSITE" id="PS00139">
    <property type="entry name" value="THIOL_PROTEASE_CYS"/>
    <property type="match status" value="1"/>
</dbReference>
<dbReference type="Pfam" id="PF00112">
    <property type="entry name" value="Peptidase_C1"/>
    <property type="match status" value="1"/>
</dbReference>
<dbReference type="PROSITE" id="PS00640">
    <property type="entry name" value="THIOL_PROTEASE_ASN"/>
    <property type="match status" value="1"/>
</dbReference>
<dbReference type="InterPro" id="IPR013201">
    <property type="entry name" value="Prot_inhib_I29"/>
</dbReference>
<sequence>MFAILVSFVSCAYYLEHEEKSFISWMRSTNQFFTGEEYQTRFGIFMTNFRFVKGHNAANKMFTVALNQFAAYTPAEYKSLLGIKKSLSKRPATKIQRKSNADSVDWRDKGVVNDIKNQLQCGSCWAFSALQAAESANAISSGKLECYSAQNLVDCVTTCDNCVGGMMNDAYDFVISNQGGHFVLECDYQYTAMAGTCRFNECKPAGSISKYINIVEGDEDDLAAKIETYGPAAVAIDASFLSFQLYSGGIFNEPSCSPYDYNHGVGCIGFGSQDGVKYWIVRNSWGITWGEQGYMKMIWNDNQCGIATVASVPFV</sequence>
<evidence type="ECO:0000256" key="2">
    <source>
        <dbReference type="ARBA" id="ARBA00023157"/>
    </source>
</evidence>
<dbReference type="PRINTS" id="PR00705">
    <property type="entry name" value="PAPAIN"/>
</dbReference>
<evidence type="ECO:0008006" key="7">
    <source>
        <dbReference type="Google" id="ProtNLM"/>
    </source>
</evidence>
<organism evidence="5 6">
    <name type="scientific">Tritrichomonas musculus</name>
    <dbReference type="NCBI Taxonomy" id="1915356"/>
    <lineage>
        <taxon>Eukaryota</taxon>
        <taxon>Metamonada</taxon>
        <taxon>Parabasalia</taxon>
        <taxon>Tritrichomonadida</taxon>
        <taxon>Tritrichomonadidae</taxon>
        <taxon>Tritrichomonas</taxon>
    </lineage>
</organism>
<evidence type="ECO:0000259" key="3">
    <source>
        <dbReference type="SMART" id="SM00645"/>
    </source>
</evidence>
<dbReference type="PANTHER" id="PTHR12411">
    <property type="entry name" value="CYSTEINE PROTEASE FAMILY C1-RELATED"/>
    <property type="match status" value="1"/>
</dbReference>
<evidence type="ECO:0000256" key="1">
    <source>
        <dbReference type="ARBA" id="ARBA00008455"/>
    </source>
</evidence>
<keyword evidence="2" id="KW-1015">Disulfide bond</keyword>
<dbReference type="InterPro" id="IPR013128">
    <property type="entry name" value="Peptidase_C1A"/>
</dbReference>
<dbReference type="SMART" id="SM00645">
    <property type="entry name" value="Pept_C1"/>
    <property type="match status" value="1"/>
</dbReference>
<comment type="caution">
    <text evidence="5">The sequence shown here is derived from an EMBL/GenBank/DDBJ whole genome shotgun (WGS) entry which is preliminary data.</text>
</comment>
<dbReference type="EMBL" id="JAPFFF010000053">
    <property type="protein sequence ID" value="KAK8839002.1"/>
    <property type="molecule type" value="Genomic_DNA"/>
</dbReference>
<dbReference type="InterPro" id="IPR039417">
    <property type="entry name" value="Peptidase_C1A_papain-like"/>
</dbReference>
<dbReference type="InterPro" id="IPR025661">
    <property type="entry name" value="Pept_asp_AS"/>
</dbReference>
<dbReference type="SMART" id="SM00848">
    <property type="entry name" value="Inhibitor_I29"/>
    <property type="match status" value="1"/>
</dbReference>
<dbReference type="InterPro" id="IPR000668">
    <property type="entry name" value="Peptidase_C1A_C"/>
</dbReference>
<proteinExistence type="inferred from homology"/>
<dbReference type="Pfam" id="PF08246">
    <property type="entry name" value="Inhibitor_I29"/>
    <property type="match status" value="1"/>
</dbReference>
<dbReference type="Proteomes" id="UP001470230">
    <property type="component" value="Unassembled WGS sequence"/>
</dbReference>
<dbReference type="CDD" id="cd02248">
    <property type="entry name" value="Peptidase_C1A"/>
    <property type="match status" value="1"/>
</dbReference>
<dbReference type="Gene3D" id="3.90.70.10">
    <property type="entry name" value="Cysteine proteinases"/>
    <property type="match status" value="1"/>
</dbReference>